<gene>
    <name evidence="5" type="ORF">FCU45_11375</name>
</gene>
<evidence type="ECO:0000313" key="6">
    <source>
        <dbReference type="Proteomes" id="UP000309561"/>
    </source>
</evidence>
<sequence length="238" mass="27266">MLIFLDLETTGLQSSDKICSIGIIAVDKEESLSLYELVNEGKKIPAEASSINHITNEMIKGRPSLKESSAWKFLSEHNHESSTLIAHNINFDLGMLESSGFVWQGKTLDTLRVTKHLMPECEQFSLQFLRYELKLYRDELQEALKFALDGGAVAHNALGDALCVKLLYESLLQIKEHDTLVELTQKNVLMQKFDFGKYSGRYIEEISMCDRGYLEWMLSNISDLDEDMRYTLKRYLHG</sequence>
<dbReference type="GO" id="GO:0008408">
    <property type="term" value="F:3'-5' exonuclease activity"/>
    <property type="evidence" value="ECO:0007669"/>
    <property type="project" value="TreeGrafter"/>
</dbReference>
<dbReference type="CDD" id="cd06127">
    <property type="entry name" value="DEDDh"/>
    <property type="match status" value="1"/>
</dbReference>
<evidence type="ECO:0000256" key="3">
    <source>
        <dbReference type="ARBA" id="ARBA00022839"/>
    </source>
</evidence>
<dbReference type="RefSeq" id="WP_137015397.1">
    <property type="nucleotide sequence ID" value="NZ_SZPX01000009.1"/>
</dbReference>
<reference evidence="5 6" key="1">
    <citation type="submission" date="2019-04" db="EMBL/GenBank/DDBJ databases">
        <title>Sulfurimonas crateris sp. nov. a facultative anaerobic sulfur-oxidizing chemolithautotrophic bacterium isolated from a terrestrial mud vulcano.</title>
        <authorList>
            <person name="Ratnikova N.M."/>
            <person name="Slobodkin A.I."/>
            <person name="Merkel A.Y."/>
            <person name="Novikov A."/>
            <person name="Bonch-Osmolovskaya E.A."/>
            <person name="Slobodkina G.B."/>
        </authorList>
    </citation>
    <scope>NUCLEOTIDE SEQUENCE [LARGE SCALE GENOMIC DNA]</scope>
    <source>
        <strain evidence="5 6">SN118</strain>
    </source>
</reference>
<dbReference type="EMBL" id="SZPX01000009">
    <property type="protein sequence ID" value="TKI68297.1"/>
    <property type="molecule type" value="Genomic_DNA"/>
</dbReference>
<dbReference type="PANTHER" id="PTHR30231">
    <property type="entry name" value="DNA POLYMERASE III SUBUNIT EPSILON"/>
    <property type="match status" value="1"/>
</dbReference>
<dbReference type="SUPFAM" id="SSF53098">
    <property type="entry name" value="Ribonuclease H-like"/>
    <property type="match status" value="1"/>
</dbReference>
<keyword evidence="6" id="KW-1185">Reference proteome</keyword>
<evidence type="ECO:0000259" key="4">
    <source>
        <dbReference type="SMART" id="SM00479"/>
    </source>
</evidence>
<dbReference type="InterPro" id="IPR012337">
    <property type="entry name" value="RNaseH-like_sf"/>
</dbReference>
<dbReference type="Pfam" id="PF20600">
    <property type="entry name" value="ExoX-like_C"/>
    <property type="match status" value="1"/>
</dbReference>
<keyword evidence="1" id="KW-0540">Nuclease</keyword>
<dbReference type="Proteomes" id="UP000309561">
    <property type="component" value="Unassembled WGS sequence"/>
</dbReference>
<name>A0A4U2Z2F4_9BACT</name>
<evidence type="ECO:0000313" key="5">
    <source>
        <dbReference type="EMBL" id="TKI68297.1"/>
    </source>
</evidence>
<dbReference type="InterPro" id="IPR036397">
    <property type="entry name" value="RNaseH_sf"/>
</dbReference>
<keyword evidence="3 5" id="KW-0269">Exonuclease</keyword>
<dbReference type="Gene3D" id="3.30.420.10">
    <property type="entry name" value="Ribonuclease H-like superfamily/Ribonuclease H"/>
    <property type="match status" value="1"/>
</dbReference>
<dbReference type="InterPro" id="IPR046768">
    <property type="entry name" value="ExoX-like_C"/>
</dbReference>
<keyword evidence="2" id="KW-0378">Hydrolase</keyword>
<evidence type="ECO:0000256" key="2">
    <source>
        <dbReference type="ARBA" id="ARBA00022801"/>
    </source>
</evidence>
<feature type="domain" description="Exonuclease" evidence="4">
    <location>
        <begin position="1"/>
        <end position="177"/>
    </location>
</feature>
<dbReference type="SMART" id="SM00479">
    <property type="entry name" value="EXOIII"/>
    <property type="match status" value="1"/>
</dbReference>
<proteinExistence type="predicted"/>
<dbReference type="Pfam" id="PF00929">
    <property type="entry name" value="RNase_T"/>
    <property type="match status" value="1"/>
</dbReference>
<dbReference type="OrthoDB" id="9804290at2"/>
<evidence type="ECO:0000256" key="1">
    <source>
        <dbReference type="ARBA" id="ARBA00022722"/>
    </source>
</evidence>
<organism evidence="5 6">
    <name type="scientific">Sulfurimonas crateris</name>
    <dbReference type="NCBI Taxonomy" id="2574727"/>
    <lineage>
        <taxon>Bacteria</taxon>
        <taxon>Pseudomonadati</taxon>
        <taxon>Campylobacterota</taxon>
        <taxon>Epsilonproteobacteria</taxon>
        <taxon>Campylobacterales</taxon>
        <taxon>Sulfurimonadaceae</taxon>
        <taxon>Sulfurimonas</taxon>
    </lineage>
</organism>
<dbReference type="PANTHER" id="PTHR30231:SF4">
    <property type="entry name" value="PROTEIN NEN2"/>
    <property type="match status" value="1"/>
</dbReference>
<protein>
    <submittedName>
        <fullName evidence="5">3'-5' exonuclease</fullName>
    </submittedName>
</protein>
<comment type="caution">
    <text evidence="5">The sequence shown here is derived from an EMBL/GenBank/DDBJ whole genome shotgun (WGS) entry which is preliminary data.</text>
</comment>
<dbReference type="AlphaFoldDB" id="A0A4U2Z2F4"/>
<accession>A0A4U2Z2F4</accession>
<dbReference type="GO" id="GO:0003676">
    <property type="term" value="F:nucleic acid binding"/>
    <property type="evidence" value="ECO:0007669"/>
    <property type="project" value="InterPro"/>
</dbReference>
<dbReference type="GO" id="GO:0006259">
    <property type="term" value="P:DNA metabolic process"/>
    <property type="evidence" value="ECO:0007669"/>
    <property type="project" value="UniProtKB-ARBA"/>
</dbReference>
<dbReference type="InterPro" id="IPR013520">
    <property type="entry name" value="Ribonucl_H"/>
</dbReference>